<dbReference type="GO" id="GO:0016787">
    <property type="term" value="F:hydrolase activity"/>
    <property type="evidence" value="ECO:0007669"/>
    <property type="project" value="InterPro"/>
</dbReference>
<dbReference type="InterPro" id="IPR042047">
    <property type="entry name" value="SleB_dom1"/>
</dbReference>
<dbReference type="AlphaFoldDB" id="A0A0S3F4C0"/>
<dbReference type="KEGG" id="sbd:ATN00_09075"/>
<dbReference type="InterPro" id="IPR011105">
    <property type="entry name" value="Cell_wall_hydrolase_SleB"/>
</dbReference>
<evidence type="ECO:0000313" key="3">
    <source>
        <dbReference type="EMBL" id="ALR22495.1"/>
    </source>
</evidence>
<organism evidence="3 4">
    <name type="scientific">Sphingobium baderi</name>
    <dbReference type="NCBI Taxonomy" id="1332080"/>
    <lineage>
        <taxon>Bacteria</taxon>
        <taxon>Pseudomonadati</taxon>
        <taxon>Pseudomonadota</taxon>
        <taxon>Alphaproteobacteria</taxon>
        <taxon>Sphingomonadales</taxon>
        <taxon>Sphingomonadaceae</taxon>
        <taxon>Sphingobium</taxon>
    </lineage>
</organism>
<keyword evidence="4" id="KW-1185">Reference proteome</keyword>
<evidence type="ECO:0000259" key="2">
    <source>
        <dbReference type="Pfam" id="PF07486"/>
    </source>
</evidence>
<dbReference type="Proteomes" id="UP000056968">
    <property type="component" value="Chromosome"/>
</dbReference>
<name>A0A0S3F4C0_9SPHN</name>
<reference evidence="3 4" key="1">
    <citation type="submission" date="2015-11" db="EMBL/GenBank/DDBJ databases">
        <title>A Two-component Flavoprotein Monooxygenase System MeaXY Responsible for para-Hydroxylation of 2-Methyl-6-ethylaniline and 2,6-Diethylaniline in Sphingobium baderi DE-13.</title>
        <authorList>
            <person name="Cheng M."/>
            <person name="Meng Q."/>
            <person name="Yang Y."/>
            <person name="Chu C."/>
            <person name="Yan X."/>
            <person name="He J."/>
            <person name="Li S."/>
        </authorList>
    </citation>
    <scope>NUCLEOTIDE SEQUENCE [LARGE SCALE GENOMIC DNA]</scope>
    <source>
        <strain evidence="3 4">DE-13</strain>
    </source>
</reference>
<proteinExistence type="predicted"/>
<feature type="compositionally biased region" description="Polar residues" evidence="1">
    <location>
        <begin position="282"/>
        <end position="299"/>
    </location>
</feature>
<feature type="domain" description="Cell wall hydrolase SleB" evidence="2">
    <location>
        <begin position="104"/>
        <end position="211"/>
    </location>
</feature>
<accession>A0A0S3F4C0</accession>
<dbReference type="STRING" id="1332080.ATN00_09075"/>
<gene>
    <name evidence="3" type="ORF">ATN00_09075</name>
</gene>
<dbReference type="Pfam" id="PF07486">
    <property type="entry name" value="Hydrolase_2"/>
    <property type="match status" value="1"/>
</dbReference>
<evidence type="ECO:0000313" key="4">
    <source>
        <dbReference type="Proteomes" id="UP000056968"/>
    </source>
</evidence>
<dbReference type="EMBL" id="CP013264">
    <property type="protein sequence ID" value="ALR22495.1"/>
    <property type="molecule type" value="Genomic_DNA"/>
</dbReference>
<feature type="region of interest" description="Disordered" evidence="1">
    <location>
        <begin position="265"/>
        <end position="320"/>
    </location>
</feature>
<sequence>MAAMAALWNFGPERAAEPGIAVSIAPSGRIIPRQYAALVQLTEEAEVAEGVEGDAARQENSRLRFASDAIRPAASFRVATGAEADHERALQCLTQAIYYEAAREPEDGQRAVAQVVLNRVRHPAFAKTVCGVVYERFDAAVCQFSFVCDGALARRPLPDLWEKARRIAAQALAGKVYPGVGTATHYHADYVFPRWAPHLAKIAQIGAHIFYRWPGGWGLPRAFTGHYAGGEHIPVLDPARFAKLAEPQIDYPSVAALPERRAANDLGGRLDPSKGWKLSIPDPSQTRGSLDTMLAQQGSGAPAGRTMALADGQGQKGVNP</sequence>
<protein>
    <submittedName>
        <fullName evidence="3">SleB</fullName>
    </submittedName>
</protein>
<evidence type="ECO:0000256" key="1">
    <source>
        <dbReference type="SAM" id="MobiDB-lite"/>
    </source>
</evidence>
<dbReference type="Gene3D" id="1.10.10.2520">
    <property type="entry name" value="Cell wall hydrolase SleB, domain 1"/>
    <property type="match status" value="1"/>
</dbReference>